<dbReference type="EMBL" id="NHYE01001377">
    <property type="protein sequence ID" value="PPQ96357.1"/>
    <property type="molecule type" value="Genomic_DNA"/>
</dbReference>
<protein>
    <recommendedName>
        <fullName evidence="4">Methyltransferase</fullName>
    </recommendedName>
</protein>
<dbReference type="PANTHER" id="PTHR34598:SF3">
    <property type="entry name" value="OXIDOREDUCTASE AN1597"/>
    <property type="match status" value="1"/>
</dbReference>
<dbReference type="GO" id="GO:0016491">
    <property type="term" value="F:oxidoreductase activity"/>
    <property type="evidence" value="ECO:0007669"/>
    <property type="project" value="InterPro"/>
</dbReference>
<dbReference type="STRING" id="231916.A0A409XZZ8"/>
<name>A0A409XZZ8_9AGAR</name>
<dbReference type="InterPro" id="IPR044053">
    <property type="entry name" value="AsaB-like"/>
</dbReference>
<proteinExistence type="inferred from homology"/>
<dbReference type="Proteomes" id="UP000284706">
    <property type="component" value="Unassembled WGS sequence"/>
</dbReference>
<dbReference type="PANTHER" id="PTHR34598">
    <property type="entry name" value="BLL6449 PROTEIN"/>
    <property type="match status" value="1"/>
</dbReference>
<evidence type="ECO:0000313" key="3">
    <source>
        <dbReference type="Proteomes" id="UP000284706"/>
    </source>
</evidence>
<gene>
    <name evidence="2" type="ORF">CVT26_005044</name>
</gene>
<accession>A0A409XZZ8</accession>
<dbReference type="NCBIfam" id="NF041278">
    <property type="entry name" value="CmcJ_NvfI_EfuI"/>
    <property type="match status" value="1"/>
</dbReference>
<evidence type="ECO:0008006" key="4">
    <source>
        <dbReference type="Google" id="ProtNLM"/>
    </source>
</evidence>
<comment type="caution">
    <text evidence="2">The sequence shown here is derived from an EMBL/GenBank/DDBJ whole genome shotgun (WGS) entry which is preliminary data.</text>
</comment>
<organism evidence="2 3">
    <name type="scientific">Gymnopilus dilepis</name>
    <dbReference type="NCBI Taxonomy" id="231916"/>
    <lineage>
        <taxon>Eukaryota</taxon>
        <taxon>Fungi</taxon>
        <taxon>Dikarya</taxon>
        <taxon>Basidiomycota</taxon>
        <taxon>Agaricomycotina</taxon>
        <taxon>Agaricomycetes</taxon>
        <taxon>Agaricomycetidae</taxon>
        <taxon>Agaricales</taxon>
        <taxon>Agaricineae</taxon>
        <taxon>Hymenogastraceae</taxon>
        <taxon>Gymnopilus</taxon>
    </lineage>
</organism>
<evidence type="ECO:0000256" key="1">
    <source>
        <dbReference type="ARBA" id="ARBA00023604"/>
    </source>
</evidence>
<dbReference type="InParanoid" id="A0A409XZZ8"/>
<keyword evidence="3" id="KW-1185">Reference proteome</keyword>
<sequence>MAVFEATSVGPSTTTAKLGYLVPPEEGVRAYYHIDADPITGAMDTNIKQEEREVVIENLRGKEDTVSLDVTGFQFVHHPVQHKSFTNKEDIVREYYPENAELLKKLTGASRVEIFDHTIRRRRPGLVGDAPDRRQPAAQVHIDQTNKAAIVRVQRHFPPSEAAELLKRRFQIINLWRPINHPAYDWPLALCDFRSVDPKDAFPRSMIFKDREGENFGVQYNPNHKWKYLYGMTPDEAVLIKWCVSSAMTES</sequence>
<dbReference type="OrthoDB" id="412788at2759"/>
<evidence type="ECO:0000313" key="2">
    <source>
        <dbReference type="EMBL" id="PPQ96357.1"/>
    </source>
</evidence>
<dbReference type="AlphaFoldDB" id="A0A409XZZ8"/>
<comment type="similarity">
    <text evidence="1">Belongs to the asaB hydroxylase/desaturase family.</text>
</comment>
<reference evidence="2 3" key="1">
    <citation type="journal article" date="2018" name="Evol. Lett.">
        <title>Horizontal gene cluster transfer increased hallucinogenic mushroom diversity.</title>
        <authorList>
            <person name="Reynolds H.T."/>
            <person name="Vijayakumar V."/>
            <person name="Gluck-Thaler E."/>
            <person name="Korotkin H.B."/>
            <person name="Matheny P.B."/>
            <person name="Slot J.C."/>
        </authorList>
    </citation>
    <scope>NUCLEOTIDE SEQUENCE [LARGE SCALE GENOMIC DNA]</scope>
    <source>
        <strain evidence="2 3">SRW20</strain>
    </source>
</reference>